<name>A0A2U1AGX4_9BACT</name>
<comment type="caution">
    <text evidence="1">The sequence shown here is derived from an EMBL/GenBank/DDBJ whole genome shotgun (WGS) entry which is preliminary data.</text>
</comment>
<keyword evidence="2" id="KW-1185">Reference proteome</keyword>
<organism evidence="1 2">
    <name type="scientific">Victivallis vadensis</name>
    <dbReference type="NCBI Taxonomy" id="172901"/>
    <lineage>
        <taxon>Bacteria</taxon>
        <taxon>Pseudomonadati</taxon>
        <taxon>Lentisphaerota</taxon>
        <taxon>Lentisphaeria</taxon>
        <taxon>Victivallales</taxon>
        <taxon>Victivallaceae</taxon>
        <taxon>Victivallis</taxon>
    </lineage>
</organism>
<dbReference type="SUPFAM" id="SSF56796">
    <property type="entry name" value="Dehydroquinate synthase-like"/>
    <property type="match status" value="1"/>
</dbReference>
<dbReference type="Proteomes" id="UP000245959">
    <property type="component" value="Unassembled WGS sequence"/>
</dbReference>
<dbReference type="EMBL" id="QEKH01000039">
    <property type="protein sequence ID" value="PVY35652.1"/>
    <property type="molecule type" value="Genomic_DNA"/>
</dbReference>
<evidence type="ECO:0000313" key="1">
    <source>
        <dbReference type="EMBL" id="PVY35652.1"/>
    </source>
</evidence>
<protein>
    <submittedName>
        <fullName evidence="1">Uncharacterized protein</fullName>
    </submittedName>
</protein>
<accession>A0A2U1AGX4</accession>
<sequence>MLSDVLVSIVPGQKGDPAEAESAAKGVEKWLIASGAPEKLADEGFSAADIDKLTELAFTTPSLNFLLSLAPDKADRAAVRQIYADSLTPLNK</sequence>
<evidence type="ECO:0000313" key="2">
    <source>
        <dbReference type="Proteomes" id="UP000245959"/>
    </source>
</evidence>
<dbReference type="Gene3D" id="1.20.1090.10">
    <property type="entry name" value="Dehydroquinate synthase-like - alpha domain"/>
    <property type="match status" value="1"/>
</dbReference>
<proteinExistence type="predicted"/>
<dbReference type="AlphaFoldDB" id="A0A2U1AGX4"/>
<gene>
    <name evidence="1" type="ORF">C8D82_13924</name>
</gene>
<reference evidence="1 2" key="1">
    <citation type="submission" date="2018-04" db="EMBL/GenBank/DDBJ databases">
        <title>Genomic Encyclopedia of Type Strains, Phase IV (KMG-IV): sequencing the most valuable type-strain genomes for metagenomic binning, comparative biology and taxonomic classification.</title>
        <authorList>
            <person name="Goeker M."/>
        </authorList>
    </citation>
    <scope>NUCLEOTIDE SEQUENCE [LARGE SCALE GENOMIC DNA]</scope>
    <source>
        <strain evidence="1 2">DSM 14823</strain>
    </source>
</reference>